<name>A0AAV5N7G3_9GAMM</name>
<dbReference type="PANTHER" id="PTHR43546:SF9">
    <property type="entry name" value="L-ASCORBATE-6-PHOSPHATE LACTONASE ULAG-RELATED"/>
    <property type="match status" value="1"/>
</dbReference>
<organism evidence="3 4">
    <name type="scientific">Leminorella grimontii</name>
    <dbReference type="NCBI Taxonomy" id="82981"/>
    <lineage>
        <taxon>Bacteria</taxon>
        <taxon>Pseudomonadati</taxon>
        <taxon>Pseudomonadota</taxon>
        <taxon>Gammaproteobacteria</taxon>
        <taxon>Enterobacterales</taxon>
        <taxon>Budviciaceae</taxon>
        <taxon>Leminorella</taxon>
    </lineage>
</organism>
<dbReference type="AlphaFoldDB" id="A0AAV5N7G3"/>
<comment type="caution">
    <text evidence="3">The sequence shown here is derived from an EMBL/GenBank/DDBJ whole genome shotgun (WGS) entry which is preliminary data.</text>
</comment>
<dbReference type="Proteomes" id="UP001058124">
    <property type="component" value="Unassembled WGS sequence"/>
</dbReference>
<feature type="domain" description="Metallo-beta-lactamase" evidence="2">
    <location>
        <begin position="19"/>
        <end position="221"/>
    </location>
</feature>
<evidence type="ECO:0000259" key="2">
    <source>
        <dbReference type="Pfam" id="PF12706"/>
    </source>
</evidence>
<evidence type="ECO:0000313" key="3">
    <source>
        <dbReference type="EMBL" id="GKX57019.1"/>
    </source>
</evidence>
<dbReference type="InterPro" id="IPR036866">
    <property type="entry name" value="RibonucZ/Hydroxyglut_hydro"/>
</dbReference>
<evidence type="ECO:0000256" key="1">
    <source>
        <dbReference type="ARBA" id="ARBA00022801"/>
    </source>
</evidence>
<accession>A0AAV5N7G3</accession>
<dbReference type="Gene3D" id="3.60.15.10">
    <property type="entry name" value="Ribonuclease Z/Hydroxyacylglutathione hydrolase-like"/>
    <property type="match status" value="1"/>
</dbReference>
<dbReference type="EMBL" id="BRLH01000010">
    <property type="protein sequence ID" value="GKX57019.1"/>
    <property type="molecule type" value="Genomic_DNA"/>
</dbReference>
<proteinExistence type="predicted"/>
<protein>
    <recommendedName>
        <fullName evidence="2">Metallo-beta-lactamase domain-containing protein</fullName>
    </recommendedName>
</protein>
<dbReference type="SUPFAM" id="SSF56281">
    <property type="entry name" value="Metallo-hydrolase/oxidoreductase"/>
    <property type="match status" value="1"/>
</dbReference>
<gene>
    <name evidence="3" type="ORF">SOASR030_31310</name>
</gene>
<dbReference type="GO" id="GO:0016787">
    <property type="term" value="F:hydrolase activity"/>
    <property type="evidence" value="ECO:0007669"/>
    <property type="project" value="UniProtKB-KW"/>
</dbReference>
<evidence type="ECO:0000313" key="4">
    <source>
        <dbReference type="Proteomes" id="UP001058124"/>
    </source>
</evidence>
<dbReference type="PANTHER" id="PTHR43546">
    <property type="entry name" value="UPF0173 METAL-DEPENDENT HYDROLASE MJ1163-RELATED"/>
    <property type="match status" value="1"/>
</dbReference>
<dbReference type="InterPro" id="IPR050114">
    <property type="entry name" value="UPF0173_UPF0282_UlaG_hydrolase"/>
</dbReference>
<reference evidence="3" key="1">
    <citation type="submission" date="2022-06" db="EMBL/GenBank/DDBJ databases">
        <title>Draft genome sequences of Leminorella grimontii str. JCM5902.</title>
        <authorList>
            <person name="Wakabayashi Y."/>
            <person name="Kojima K."/>
        </authorList>
    </citation>
    <scope>NUCLEOTIDE SEQUENCE</scope>
    <source>
        <strain evidence="3">JCM 5902</strain>
    </source>
</reference>
<keyword evidence="4" id="KW-1185">Reference proteome</keyword>
<dbReference type="Pfam" id="PF12706">
    <property type="entry name" value="Lactamase_B_2"/>
    <property type="match status" value="1"/>
</dbReference>
<dbReference type="RefSeq" id="WP_027275171.1">
    <property type="nucleotide sequence ID" value="NZ_BRLH01000010.1"/>
</dbReference>
<sequence>MNLTQIRNATIRLEYGGKRFLIDPMLADKGAYPGFTGTLNAHLRNPLVALPMPIAQIVDVDAVIVTHTHPDHWDDAAAQALPKDKPIFTQNEGDAEIVRAAGFRHVEVLSNRTEYEGVMLVKTSGQHGSNEAYANADMVKRLGEVCGIVFKHSREKTLYVAGDTVWNQHVANALSEHAPQAVVLNAGFAQVDRFGAIIMGAEDVFRVHQASPNATLIATHMEAINHCALSRTELRQFALKKGFSHRLLIPEDGGSCTL</sequence>
<keyword evidence="1" id="KW-0378">Hydrolase</keyword>
<dbReference type="InterPro" id="IPR001279">
    <property type="entry name" value="Metallo-B-lactamas"/>
</dbReference>